<evidence type="ECO:0000256" key="4">
    <source>
        <dbReference type="ARBA" id="ARBA00022461"/>
    </source>
</evidence>
<dbReference type="HOGENOM" id="CLU_024950_1_0_1"/>
<keyword evidence="4 12" id="KW-0894">Sodium channel</keyword>
<evidence type="ECO:0000256" key="6">
    <source>
        <dbReference type="ARBA" id="ARBA00022989"/>
    </source>
</evidence>
<dbReference type="PANTHER" id="PTHR11690">
    <property type="entry name" value="AMILORIDE-SENSITIVE SODIUM CHANNEL-RELATED"/>
    <property type="match status" value="1"/>
</dbReference>
<dbReference type="Gene3D" id="2.60.470.10">
    <property type="entry name" value="Acid-sensing ion channels like domains"/>
    <property type="match status" value="1"/>
</dbReference>
<evidence type="ECO:0000256" key="11">
    <source>
        <dbReference type="ARBA" id="ARBA00023303"/>
    </source>
</evidence>
<keyword evidence="8 12" id="KW-0406">Ion transport</keyword>
<keyword evidence="9 13" id="KW-0472">Membrane</keyword>
<keyword evidence="5 12" id="KW-0812">Transmembrane</keyword>
<name>B4H0U4_DROPE</name>
<proteinExistence type="inferred from homology"/>
<dbReference type="InterPro" id="IPR001873">
    <property type="entry name" value="ENaC"/>
</dbReference>
<keyword evidence="3 12" id="KW-0813">Transport</keyword>
<gene>
    <name evidence="14" type="primary">Dper\GL15946</name>
    <name evidence="14" type="ORF">Dper_GL15946</name>
</gene>
<evidence type="ECO:0000256" key="12">
    <source>
        <dbReference type="RuleBase" id="RU000679"/>
    </source>
</evidence>
<dbReference type="OMA" id="QDAFDKW"/>
<evidence type="ECO:0000313" key="15">
    <source>
        <dbReference type="Proteomes" id="UP000008744"/>
    </source>
</evidence>
<organism evidence="15">
    <name type="scientific">Drosophila persimilis</name>
    <name type="common">Fruit fly</name>
    <dbReference type="NCBI Taxonomy" id="7234"/>
    <lineage>
        <taxon>Eukaryota</taxon>
        <taxon>Metazoa</taxon>
        <taxon>Ecdysozoa</taxon>
        <taxon>Arthropoda</taxon>
        <taxon>Hexapoda</taxon>
        <taxon>Insecta</taxon>
        <taxon>Pterygota</taxon>
        <taxon>Neoptera</taxon>
        <taxon>Endopterygota</taxon>
        <taxon>Diptera</taxon>
        <taxon>Brachycera</taxon>
        <taxon>Muscomorpha</taxon>
        <taxon>Ephydroidea</taxon>
        <taxon>Drosophilidae</taxon>
        <taxon>Drosophila</taxon>
        <taxon>Sophophora</taxon>
    </lineage>
</organism>
<evidence type="ECO:0000256" key="10">
    <source>
        <dbReference type="ARBA" id="ARBA00023201"/>
    </source>
</evidence>
<feature type="transmembrane region" description="Helical" evidence="13">
    <location>
        <begin position="494"/>
        <end position="515"/>
    </location>
</feature>
<dbReference type="Pfam" id="PF00858">
    <property type="entry name" value="ASC"/>
    <property type="match status" value="1"/>
</dbReference>
<evidence type="ECO:0000256" key="3">
    <source>
        <dbReference type="ARBA" id="ARBA00022448"/>
    </source>
</evidence>
<dbReference type="OrthoDB" id="6021021at2759"/>
<keyword evidence="15" id="KW-1185">Reference proteome</keyword>
<dbReference type="AlphaFoldDB" id="B4H0U4"/>
<evidence type="ECO:0000256" key="8">
    <source>
        <dbReference type="ARBA" id="ARBA00023065"/>
    </source>
</evidence>
<comment type="subcellular location">
    <subcellularLocation>
        <location evidence="1">Membrane</location>
        <topology evidence="1">Multi-pass membrane protein</topology>
    </subcellularLocation>
</comment>
<keyword evidence="11 12" id="KW-0407">Ion channel</keyword>
<feature type="transmembrane region" description="Helical" evidence="13">
    <location>
        <begin position="71"/>
        <end position="89"/>
    </location>
</feature>
<evidence type="ECO:0000256" key="13">
    <source>
        <dbReference type="SAM" id="Phobius"/>
    </source>
</evidence>
<keyword evidence="7" id="KW-0915">Sodium</keyword>
<reference evidence="14 15" key="1">
    <citation type="journal article" date="2007" name="Nature">
        <title>Evolution of genes and genomes on the Drosophila phylogeny.</title>
        <authorList>
            <consortium name="Drosophila 12 Genomes Consortium"/>
            <person name="Clark A.G."/>
            <person name="Eisen M.B."/>
            <person name="Smith D.R."/>
            <person name="Bergman C.M."/>
            <person name="Oliver B."/>
            <person name="Markow T.A."/>
            <person name="Kaufman T.C."/>
            <person name="Kellis M."/>
            <person name="Gelbart W."/>
            <person name="Iyer V.N."/>
            <person name="Pollard D.A."/>
            <person name="Sackton T.B."/>
            <person name="Larracuente A.M."/>
            <person name="Singh N.D."/>
            <person name="Abad J.P."/>
            <person name="Abt D.N."/>
            <person name="Adryan B."/>
            <person name="Aguade M."/>
            <person name="Akashi H."/>
            <person name="Anderson W.W."/>
            <person name="Aquadro C.F."/>
            <person name="Ardell D.H."/>
            <person name="Arguello R."/>
            <person name="Artieri C.G."/>
            <person name="Barbash D.A."/>
            <person name="Barker D."/>
            <person name="Barsanti P."/>
            <person name="Batterham P."/>
            <person name="Batzoglou S."/>
            <person name="Begun D."/>
            <person name="Bhutkar A."/>
            <person name="Blanco E."/>
            <person name="Bosak S.A."/>
            <person name="Bradley R.K."/>
            <person name="Brand A.D."/>
            <person name="Brent M.R."/>
            <person name="Brooks A.N."/>
            <person name="Brown R.H."/>
            <person name="Butlin R.K."/>
            <person name="Caggese C."/>
            <person name="Calvi B.R."/>
            <person name="Bernardo de Carvalho A."/>
            <person name="Caspi A."/>
            <person name="Castrezana S."/>
            <person name="Celniker S.E."/>
            <person name="Chang J.L."/>
            <person name="Chapple C."/>
            <person name="Chatterji S."/>
            <person name="Chinwalla A."/>
            <person name="Civetta A."/>
            <person name="Clifton S.W."/>
            <person name="Comeron J.M."/>
            <person name="Costello J.C."/>
            <person name="Coyne J.A."/>
            <person name="Daub J."/>
            <person name="David R.G."/>
            <person name="Delcher A.L."/>
            <person name="Delehaunty K."/>
            <person name="Do C.B."/>
            <person name="Ebling H."/>
            <person name="Edwards K."/>
            <person name="Eickbush T."/>
            <person name="Evans J.D."/>
            <person name="Filipski A."/>
            <person name="Findeiss S."/>
            <person name="Freyhult E."/>
            <person name="Fulton L."/>
            <person name="Fulton R."/>
            <person name="Garcia A.C."/>
            <person name="Gardiner A."/>
            <person name="Garfield D.A."/>
            <person name="Garvin B.E."/>
            <person name="Gibson G."/>
            <person name="Gilbert D."/>
            <person name="Gnerre S."/>
            <person name="Godfrey J."/>
            <person name="Good R."/>
            <person name="Gotea V."/>
            <person name="Gravely B."/>
            <person name="Greenberg A.J."/>
            <person name="Griffiths-Jones S."/>
            <person name="Gross S."/>
            <person name="Guigo R."/>
            <person name="Gustafson E.A."/>
            <person name="Haerty W."/>
            <person name="Hahn M.W."/>
            <person name="Halligan D.L."/>
            <person name="Halpern A.L."/>
            <person name="Halter G.M."/>
            <person name="Han M.V."/>
            <person name="Heger A."/>
            <person name="Hillier L."/>
            <person name="Hinrichs A.S."/>
            <person name="Holmes I."/>
            <person name="Hoskins R.A."/>
            <person name="Hubisz M.J."/>
            <person name="Hultmark D."/>
            <person name="Huntley M.A."/>
            <person name="Jaffe D.B."/>
            <person name="Jagadeeshan S."/>
            <person name="Jeck W.R."/>
            <person name="Johnson J."/>
            <person name="Jones C.D."/>
            <person name="Jordan W.C."/>
            <person name="Karpen G.H."/>
            <person name="Kataoka E."/>
            <person name="Keightley P.D."/>
            <person name="Kheradpour P."/>
            <person name="Kirkness E.F."/>
            <person name="Koerich L.B."/>
            <person name="Kristiansen K."/>
            <person name="Kudrna D."/>
            <person name="Kulathinal R.J."/>
            <person name="Kumar S."/>
            <person name="Kwok R."/>
            <person name="Lander E."/>
            <person name="Langley C.H."/>
            <person name="Lapoint R."/>
            <person name="Lazzaro B.P."/>
            <person name="Lee S.J."/>
            <person name="Levesque L."/>
            <person name="Li R."/>
            <person name="Lin C.F."/>
            <person name="Lin M.F."/>
            <person name="Lindblad-Toh K."/>
            <person name="Llopart A."/>
            <person name="Long M."/>
            <person name="Low L."/>
            <person name="Lozovsky E."/>
            <person name="Lu J."/>
            <person name="Luo M."/>
            <person name="Machado C.A."/>
            <person name="Makalowski W."/>
            <person name="Marzo M."/>
            <person name="Matsuda M."/>
            <person name="Matzkin L."/>
            <person name="McAllister B."/>
            <person name="McBride C.S."/>
            <person name="McKernan B."/>
            <person name="McKernan K."/>
            <person name="Mendez-Lago M."/>
            <person name="Minx P."/>
            <person name="Mollenhauer M.U."/>
            <person name="Montooth K."/>
            <person name="Mount S.M."/>
            <person name="Mu X."/>
            <person name="Myers E."/>
            <person name="Negre B."/>
            <person name="Newfeld S."/>
            <person name="Nielsen R."/>
            <person name="Noor M.A."/>
            <person name="O'Grady P."/>
            <person name="Pachter L."/>
            <person name="Papaceit M."/>
            <person name="Parisi M.J."/>
            <person name="Parisi M."/>
            <person name="Parts L."/>
            <person name="Pedersen J.S."/>
            <person name="Pesole G."/>
            <person name="Phillippy A.M."/>
            <person name="Ponting C.P."/>
            <person name="Pop M."/>
            <person name="Porcelli D."/>
            <person name="Powell J.R."/>
            <person name="Prohaska S."/>
            <person name="Pruitt K."/>
            <person name="Puig M."/>
            <person name="Quesneville H."/>
            <person name="Ram K.R."/>
            <person name="Rand D."/>
            <person name="Rasmussen M.D."/>
            <person name="Reed L.K."/>
            <person name="Reenan R."/>
            <person name="Reily A."/>
            <person name="Remington K.A."/>
            <person name="Rieger T.T."/>
            <person name="Ritchie M.G."/>
            <person name="Robin C."/>
            <person name="Rogers Y.H."/>
            <person name="Rohde C."/>
            <person name="Rozas J."/>
            <person name="Rubenfield M.J."/>
            <person name="Ruiz A."/>
            <person name="Russo S."/>
            <person name="Salzberg S.L."/>
            <person name="Sanchez-Gracia A."/>
            <person name="Saranga D.J."/>
            <person name="Sato H."/>
            <person name="Schaeffer S.W."/>
            <person name="Schatz M.C."/>
            <person name="Schlenke T."/>
            <person name="Schwartz R."/>
            <person name="Segarra C."/>
            <person name="Singh R.S."/>
            <person name="Sirot L."/>
            <person name="Sirota M."/>
            <person name="Sisneros N.B."/>
            <person name="Smith C.D."/>
            <person name="Smith T.F."/>
            <person name="Spieth J."/>
            <person name="Stage D.E."/>
            <person name="Stark A."/>
            <person name="Stephan W."/>
            <person name="Strausberg R.L."/>
            <person name="Strempel S."/>
            <person name="Sturgill D."/>
            <person name="Sutton G."/>
            <person name="Sutton G.G."/>
            <person name="Tao W."/>
            <person name="Teichmann S."/>
            <person name="Tobari Y.N."/>
            <person name="Tomimura Y."/>
            <person name="Tsolas J.M."/>
            <person name="Valente V.L."/>
            <person name="Venter E."/>
            <person name="Venter J.C."/>
            <person name="Vicario S."/>
            <person name="Vieira F.G."/>
            <person name="Vilella A.J."/>
            <person name="Villasante A."/>
            <person name="Walenz B."/>
            <person name="Wang J."/>
            <person name="Wasserman M."/>
            <person name="Watts T."/>
            <person name="Wilson D."/>
            <person name="Wilson R.K."/>
            <person name="Wing R.A."/>
            <person name="Wolfner M.F."/>
            <person name="Wong A."/>
            <person name="Wong G.K."/>
            <person name="Wu C.I."/>
            <person name="Wu G."/>
            <person name="Yamamoto D."/>
            <person name="Yang H.P."/>
            <person name="Yang S.P."/>
            <person name="Yorke J.A."/>
            <person name="Yoshida K."/>
            <person name="Zdobnov E."/>
            <person name="Zhang P."/>
            <person name="Zhang Y."/>
            <person name="Zimin A.V."/>
            <person name="Baldwin J."/>
            <person name="Abdouelleil A."/>
            <person name="Abdulkadir J."/>
            <person name="Abebe A."/>
            <person name="Abera B."/>
            <person name="Abreu J."/>
            <person name="Acer S.C."/>
            <person name="Aftuck L."/>
            <person name="Alexander A."/>
            <person name="An P."/>
            <person name="Anderson E."/>
            <person name="Anderson S."/>
            <person name="Arachi H."/>
            <person name="Azer M."/>
            <person name="Bachantsang P."/>
            <person name="Barry A."/>
            <person name="Bayul T."/>
            <person name="Berlin A."/>
            <person name="Bessette D."/>
            <person name="Bloom T."/>
            <person name="Blye J."/>
            <person name="Boguslavskiy L."/>
            <person name="Bonnet C."/>
            <person name="Boukhgalter B."/>
            <person name="Bourzgui I."/>
            <person name="Brown A."/>
            <person name="Cahill P."/>
            <person name="Channer S."/>
            <person name="Cheshatsang Y."/>
            <person name="Chuda L."/>
            <person name="Citroen M."/>
            <person name="Collymore A."/>
            <person name="Cooke P."/>
            <person name="Costello M."/>
            <person name="D'Aco K."/>
            <person name="Daza R."/>
            <person name="De Haan G."/>
            <person name="DeGray S."/>
            <person name="DeMaso C."/>
            <person name="Dhargay N."/>
            <person name="Dooley K."/>
            <person name="Dooley E."/>
            <person name="Doricent M."/>
            <person name="Dorje P."/>
            <person name="Dorjee K."/>
            <person name="Dupes A."/>
            <person name="Elong R."/>
            <person name="Falk J."/>
            <person name="Farina A."/>
            <person name="Faro S."/>
            <person name="Ferguson D."/>
            <person name="Fisher S."/>
            <person name="Foley C.D."/>
            <person name="Franke A."/>
            <person name="Friedrich D."/>
            <person name="Gadbois L."/>
            <person name="Gearin G."/>
            <person name="Gearin C.R."/>
            <person name="Giannoukos G."/>
            <person name="Goode T."/>
            <person name="Graham J."/>
            <person name="Grandbois E."/>
            <person name="Grewal S."/>
            <person name="Gyaltsen K."/>
            <person name="Hafez N."/>
            <person name="Hagos B."/>
            <person name="Hall J."/>
            <person name="Henson C."/>
            <person name="Hollinger A."/>
            <person name="Honan T."/>
            <person name="Huard M.D."/>
            <person name="Hughes L."/>
            <person name="Hurhula B."/>
            <person name="Husby M.E."/>
            <person name="Kamat A."/>
            <person name="Kanga B."/>
            <person name="Kashin S."/>
            <person name="Khazanovich D."/>
            <person name="Kisner P."/>
            <person name="Lance K."/>
            <person name="Lara M."/>
            <person name="Lee W."/>
            <person name="Lennon N."/>
            <person name="Letendre F."/>
            <person name="LeVine R."/>
            <person name="Lipovsky A."/>
            <person name="Liu X."/>
            <person name="Liu J."/>
            <person name="Liu S."/>
            <person name="Lokyitsang T."/>
            <person name="Lokyitsang Y."/>
            <person name="Lubonja R."/>
            <person name="Lui A."/>
            <person name="MacDonald P."/>
            <person name="Magnisalis V."/>
            <person name="Maru K."/>
            <person name="Matthews C."/>
            <person name="McCusker W."/>
            <person name="McDonough S."/>
            <person name="Mehta T."/>
            <person name="Meldrim J."/>
            <person name="Meneus L."/>
            <person name="Mihai O."/>
            <person name="Mihalev A."/>
            <person name="Mihova T."/>
            <person name="Mittelman R."/>
            <person name="Mlenga V."/>
            <person name="Montmayeur A."/>
            <person name="Mulrain L."/>
            <person name="Navidi A."/>
            <person name="Naylor J."/>
            <person name="Negash T."/>
            <person name="Nguyen T."/>
            <person name="Nguyen N."/>
            <person name="Nicol R."/>
            <person name="Norbu C."/>
            <person name="Norbu N."/>
            <person name="Novod N."/>
            <person name="O'Neill B."/>
            <person name="Osman S."/>
            <person name="Markiewicz E."/>
            <person name="Oyono O.L."/>
            <person name="Patti C."/>
            <person name="Phunkhang P."/>
            <person name="Pierre F."/>
            <person name="Priest M."/>
            <person name="Raghuraman S."/>
            <person name="Rege F."/>
            <person name="Reyes R."/>
            <person name="Rise C."/>
            <person name="Rogov P."/>
            <person name="Ross K."/>
            <person name="Ryan E."/>
            <person name="Settipalli S."/>
            <person name="Shea T."/>
            <person name="Sherpa N."/>
            <person name="Shi L."/>
            <person name="Shih D."/>
            <person name="Sparrow T."/>
            <person name="Spaulding J."/>
            <person name="Stalker J."/>
            <person name="Stange-Thomann N."/>
            <person name="Stavropoulos S."/>
            <person name="Stone C."/>
            <person name="Strader C."/>
            <person name="Tesfaye S."/>
            <person name="Thomson T."/>
            <person name="Thoulutsang Y."/>
            <person name="Thoulutsang D."/>
            <person name="Topham K."/>
            <person name="Topping I."/>
            <person name="Tsamla T."/>
            <person name="Vassiliev H."/>
            <person name="Vo A."/>
            <person name="Wangchuk T."/>
            <person name="Wangdi T."/>
            <person name="Weiand M."/>
            <person name="Wilkinson J."/>
            <person name="Wilson A."/>
            <person name="Yadav S."/>
            <person name="Young G."/>
            <person name="Yu Q."/>
            <person name="Zembek L."/>
            <person name="Zhong D."/>
            <person name="Zimmer A."/>
            <person name="Zwirko Z."/>
            <person name="Jaffe D.B."/>
            <person name="Alvarez P."/>
            <person name="Brockman W."/>
            <person name="Butler J."/>
            <person name="Chin C."/>
            <person name="Gnerre S."/>
            <person name="Grabherr M."/>
            <person name="Kleber M."/>
            <person name="Mauceli E."/>
            <person name="MacCallum I."/>
        </authorList>
    </citation>
    <scope>NUCLEOTIDE SEQUENCE [LARGE SCALE GENOMIC DNA]</scope>
    <source>
        <strain evidence="15">MSH-3 / Tucson 14011-0111.49</strain>
    </source>
</reference>
<evidence type="ECO:0000256" key="7">
    <source>
        <dbReference type="ARBA" id="ARBA00023053"/>
    </source>
</evidence>
<dbReference type="Proteomes" id="UP000008744">
    <property type="component" value="Unassembled WGS sequence"/>
</dbReference>
<dbReference type="EMBL" id="CH479201">
    <property type="protein sequence ID" value="EDW30009.1"/>
    <property type="molecule type" value="Genomic_DNA"/>
</dbReference>
<evidence type="ECO:0000256" key="5">
    <source>
        <dbReference type="ARBA" id="ARBA00022692"/>
    </source>
</evidence>
<dbReference type="PANTHER" id="PTHR11690:SF243">
    <property type="entry name" value="PICKPOCKET 12-RELATED"/>
    <property type="match status" value="1"/>
</dbReference>
<dbReference type="KEGG" id="dpe:6599325"/>
<evidence type="ECO:0000256" key="9">
    <source>
        <dbReference type="ARBA" id="ARBA00023136"/>
    </source>
</evidence>
<dbReference type="eggNOG" id="KOG4294">
    <property type="taxonomic scope" value="Eukaryota"/>
</dbReference>
<dbReference type="PRINTS" id="PR01078">
    <property type="entry name" value="AMINACHANNEL"/>
</dbReference>
<keyword evidence="6 13" id="KW-1133">Transmembrane helix</keyword>
<accession>B4H0U4</accession>
<dbReference type="GO" id="GO:0015280">
    <property type="term" value="F:ligand-gated sodium channel activity"/>
    <property type="evidence" value="ECO:0007669"/>
    <property type="project" value="TreeGrafter"/>
</dbReference>
<dbReference type="Gene3D" id="1.10.287.770">
    <property type="entry name" value="YojJ-like"/>
    <property type="match status" value="1"/>
</dbReference>
<comment type="similarity">
    <text evidence="2 12">Belongs to the amiloride-sensitive sodium channel (TC 1.A.6) family.</text>
</comment>
<keyword evidence="10 12" id="KW-0739">Sodium transport</keyword>
<dbReference type="GO" id="GO:0005886">
    <property type="term" value="C:plasma membrane"/>
    <property type="evidence" value="ECO:0007669"/>
    <property type="project" value="TreeGrafter"/>
</dbReference>
<dbReference type="PhylomeDB" id="B4H0U4"/>
<evidence type="ECO:0000313" key="14">
    <source>
        <dbReference type="EMBL" id="EDW30009.1"/>
    </source>
</evidence>
<evidence type="ECO:0000256" key="1">
    <source>
        <dbReference type="ARBA" id="ARBA00004141"/>
    </source>
</evidence>
<evidence type="ECO:0000256" key="2">
    <source>
        <dbReference type="ARBA" id="ARBA00007193"/>
    </source>
</evidence>
<protein>
    <submittedName>
        <fullName evidence="14">GL15946</fullName>
    </submittedName>
</protein>
<sequence>MRQHRSRRQLGHFWSRQPYPKLCGKPQARTHISMATWRRILARNTDEFCRNTTIHGLKYINNRKLRSSDRVFFGVAMLAVVSMAAYLIHDAFDKWNTTPVIVGIDPELTYITNEPFPAVTICNLNQALSSRVAILANDTAAYAMLQVLCRRKVDFQRVSEDRTNWEEFITNISQPCQSMVIDCRFGADDYECARMFYPIVTDEGLCCVFNMLHPRYMYKRSASFSQRNMPLPKGYQAVNWHAELGYRRGAKYPDSVLYPRPAQGTGESLGLSLTLDVQADAYYCSSSSSIGFKIALHSPNESPNVRETGVLLAPGMETKLRIDPAKIRTENHLRRVHRKYRRCLFRNELKLRWFAHYTQRNCAAERLSGLLLRHCGCVSFYMPRLHRNDTICSVGKRECVQRIRFRTSEAMEECLDDCLPSCFDLTFNTIAYSTKLSHDGLAVTNPNLRVNFSDAYVERNVAVVNMYFKDQSFRASKQTEFIGFSDFLSNVGGLMGLFLGFSFLSIAECLYFALIRPCRTCSELRQLQQQPQQRPPVAGHATNRAFVPGSINYISPSKWFQTELARPRGLNYNYNHPA</sequence>
<dbReference type="FunFam" id="1.10.287.770:FF:000019">
    <property type="entry name" value="Blast:Pickpocket protein 28"/>
    <property type="match status" value="1"/>
</dbReference>